<proteinExistence type="predicted"/>
<name>A0A8J6LC76_TENMO</name>
<evidence type="ECO:0000313" key="1">
    <source>
        <dbReference type="EMBL" id="KAH0816879.1"/>
    </source>
</evidence>
<sequence length="60" mass="6550">MGALIGADSDNEGDDVRIIRDFRAICPRCVFKTAIIHFGNEPHPPHGTAAVHPRCREVAV</sequence>
<reference evidence="1" key="2">
    <citation type="submission" date="2021-08" db="EMBL/GenBank/DDBJ databases">
        <authorList>
            <person name="Eriksson T."/>
        </authorList>
    </citation>
    <scope>NUCLEOTIDE SEQUENCE</scope>
    <source>
        <strain evidence="1">Stoneville</strain>
        <tissue evidence="1">Whole head</tissue>
    </source>
</reference>
<accession>A0A8J6LC76</accession>
<dbReference type="EMBL" id="JABDTM020020775">
    <property type="protein sequence ID" value="KAH0816879.1"/>
    <property type="molecule type" value="Genomic_DNA"/>
</dbReference>
<reference evidence="1" key="1">
    <citation type="journal article" date="2020" name="J Insects Food Feed">
        <title>The yellow mealworm (Tenebrio molitor) genome: a resource for the emerging insects as food and feed industry.</title>
        <authorList>
            <person name="Eriksson T."/>
            <person name="Andere A."/>
            <person name="Kelstrup H."/>
            <person name="Emery V."/>
            <person name="Picard C."/>
        </authorList>
    </citation>
    <scope>NUCLEOTIDE SEQUENCE</scope>
    <source>
        <strain evidence="1">Stoneville</strain>
        <tissue evidence="1">Whole head</tissue>
    </source>
</reference>
<gene>
    <name evidence="1" type="ORF">GEV33_005912</name>
</gene>
<evidence type="ECO:0000313" key="2">
    <source>
        <dbReference type="Proteomes" id="UP000719412"/>
    </source>
</evidence>
<keyword evidence="2" id="KW-1185">Reference proteome</keyword>
<protein>
    <submittedName>
        <fullName evidence="1">Uncharacterized protein</fullName>
    </submittedName>
</protein>
<dbReference type="Proteomes" id="UP000719412">
    <property type="component" value="Unassembled WGS sequence"/>
</dbReference>
<dbReference type="AlphaFoldDB" id="A0A8J6LC76"/>
<organism evidence="1 2">
    <name type="scientific">Tenebrio molitor</name>
    <name type="common">Yellow mealworm beetle</name>
    <dbReference type="NCBI Taxonomy" id="7067"/>
    <lineage>
        <taxon>Eukaryota</taxon>
        <taxon>Metazoa</taxon>
        <taxon>Ecdysozoa</taxon>
        <taxon>Arthropoda</taxon>
        <taxon>Hexapoda</taxon>
        <taxon>Insecta</taxon>
        <taxon>Pterygota</taxon>
        <taxon>Neoptera</taxon>
        <taxon>Endopterygota</taxon>
        <taxon>Coleoptera</taxon>
        <taxon>Polyphaga</taxon>
        <taxon>Cucujiformia</taxon>
        <taxon>Tenebrionidae</taxon>
        <taxon>Tenebrio</taxon>
    </lineage>
</organism>
<comment type="caution">
    <text evidence="1">The sequence shown here is derived from an EMBL/GenBank/DDBJ whole genome shotgun (WGS) entry which is preliminary data.</text>
</comment>